<dbReference type="Proteomes" id="UP000070355">
    <property type="component" value="Unassembled WGS sequence"/>
</dbReference>
<dbReference type="PATRIC" id="fig|1379.3.peg.699"/>
<dbReference type="Pfam" id="PF05119">
    <property type="entry name" value="Terminase_4"/>
    <property type="match status" value="1"/>
</dbReference>
<protein>
    <recommendedName>
        <fullName evidence="3">Terminase</fullName>
    </recommendedName>
</protein>
<evidence type="ECO:0008006" key="3">
    <source>
        <dbReference type="Google" id="ProtNLM"/>
    </source>
</evidence>
<sequence length="94" mass="10983">MKKFLLEKINQPDNILEIEKVNRYMQFVELIAKLKQDIKKQGVTIVVENGSQSYIKTHPAIAEISKLNTSMLAIERTWNFKVDYIEDINDDDLI</sequence>
<reference evidence="2" key="1">
    <citation type="submission" date="2016-01" db="EMBL/GenBank/DDBJ databases">
        <authorList>
            <person name="Mitreva M."/>
            <person name="Pepin K.H."/>
            <person name="Mihindukulasuriya K.A."/>
            <person name="Fulton R."/>
            <person name="Fronick C."/>
            <person name="O'Laughlin M."/>
            <person name="Miner T."/>
            <person name="Herter B."/>
            <person name="Rosa B.A."/>
            <person name="Cordes M."/>
            <person name="Tomlinson C."/>
            <person name="Wollam A."/>
            <person name="Palsikar V.B."/>
            <person name="Mardis E.R."/>
            <person name="Wilson R.K."/>
        </authorList>
    </citation>
    <scope>NUCLEOTIDE SEQUENCE [LARGE SCALE GENOMIC DNA]</scope>
    <source>
        <strain evidence="2">DNF01167</strain>
    </source>
</reference>
<organism evidence="1 2">
    <name type="scientific">Gemella haemolysans</name>
    <dbReference type="NCBI Taxonomy" id="1379"/>
    <lineage>
        <taxon>Bacteria</taxon>
        <taxon>Bacillati</taxon>
        <taxon>Bacillota</taxon>
        <taxon>Bacilli</taxon>
        <taxon>Bacillales</taxon>
        <taxon>Gemellaceae</taxon>
        <taxon>Gemella</taxon>
    </lineage>
</organism>
<name>A0A133ZZU5_9BACL</name>
<dbReference type="STRING" id="1379.HMPREF3186_00720"/>
<gene>
    <name evidence="1" type="ORF">HMPREF3186_00720</name>
</gene>
<comment type="caution">
    <text evidence="1">The sequence shown here is derived from an EMBL/GenBank/DDBJ whole genome shotgun (WGS) entry which is preliminary data.</text>
</comment>
<accession>A0A133ZZU5</accession>
<evidence type="ECO:0000313" key="2">
    <source>
        <dbReference type="Proteomes" id="UP000070355"/>
    </source>
</evidence>
<proteinExistence type="predicted"/>
<evidence type="ECO:0000313" key="1">
    <source>
        <dbReference type="EMBL" id="KXB60960.1"/>
    </source>
</evidence>
<dbReference type="EMBL" id="LSDC01000047">
    <property type="protein sequence ID" value="KXB60960.1"/>
    <property type="molecule type" value="Genomic_DNA"/>
</dbReference>
<dbReference type="InterPro" id="IPR006448">
    <property type="entry name" value="Phage_term_ssu_P27"/>
</dbReference>
<dbReference type="AlphaFoldDB" id="A0A133ZZU5"/>